<accession>A0ABT4UIT6</accession>
<name>A0ABT4UIT6_9BACT</name>
<dbReference type="RefSeq" id="WP_407031018.1">
    <property type="nucleotide sequence ID" value="NZ_JAQGEF010000007.1"/>
</dbReference>
<evidence type="ECO:0000313" key="2">
    <source>
        <dbReference type="Proteomes" id="UP001210231"/>
    </source>
</evidence>
<keyword evidence="2" id="KW-1185">Reference proteome</keyword>
<sequence>MSNKLTINHLAKRMPYGLIGLSKYDTMYKLNTYSNMSGRGIENRTIASFLDEQIKPILFPLSALTQEITVNGETFVPIVKILKRTSLIDLSKCEFEIYIEDNEIYVNAHLNRRIIIDSMYYDYNLFFHMENSRNYKATNPQSEPQNILLELHIDTDDLIGQGLAISVFDLPKNPYKGGQK</sequence>
<evidence type="ECO:0000313" key="1">
    <source>
        <dbReference type="EMBL" id="MDA3614693.1"/>
    </source>
</evidence>
<dbReference type="Proteomes" id="UP001210231">
    <property type="component" value="Unassembled WGS sequence"/>
</dbReference>
<reference evidence="1 2" key="1">
    <citation type="submission" date="2022-12" db="EMBL/GenBank/DDBJ databases">
        <title>Chitinophagaceae gen. sp. nov., a new member of the family Chitinophagaceae, isolated from soil in a chemical factory.</title>
        <authorList>
            <person name="Ke Z."/>
        </authorList>
    </citation>
    <scope>NUCLEOTIDE SEQUENCE [LARGE SCALE GENOMIC DNA]</scope>
    <source>
        <strain evidence="1 2">LY-5</strain>
    </source>
</reference>
<proteinExistence type="predicted"/>
<protein>
    <submittedName>
        <fullName evidence="1">Uncharacterized protein</fullName>
    </submittedName>
</protein>
<gene>
    <name evidence="1" type="ORF">O3P16_07730</name>
</gene>
<dbReference type="EMBL" id="JAQGEF010000007">
    <property type="protein sequence ID" value="MDA3614693.1"/>
    <property type="molecule type" value="Genomic_DNA"/>
</dbReference>
<organism evidence="1 2">
    <name type="scientific">Polluticaenibacter yanchengensis</name>
    <dbReference type="NCBI Taxonomy" id="3014562"/>
    <lineage>
        <taxon>Bacteria</taxon>
        <taxon>Pseudomonadati</taxon>
        <taxon>Bacteroidota</taxon>
        <taxon>Chitinophagia</taxon>
        <taxon>Chitinophagales</taxon>
        <taxon>Chitinophagaceae</taxon>
        <taxon>Polluticaenibacter</taxon>
    </lineage>
</organism>
<comment type="caution">
    <text evidence="1">The sequence shown here is derived from an EMBL/GenBank/DDBJ whole genome shotgun (WGS) entry which is preliminary data.</text>
</comment>